<accession>A0AAU9MDW2</accession>
<comment type="caution">
    <text evidence="1">The sequence shown here is derived from an EMBL/GenBank/DDBJ whole genome shotgun (WGS) entry which is preliminary data.</text>
</comment>
<sequence>MNTTIIPLHRHRRLLKNFNYKFSIYPHSSNPQSPKRKSVTVCIQIFVSKDLMKKLMEAKALAVESDLEIVFGGEANCLKDGIKLQ</sequence>
<evidence type="ECO:0000313" key="2">
    <source>
        <dbReference type="Proteomes" id="UP001157418"/>
    </source>
</evidence>
<name>A0AAU9MDW2_9ASTR</name>
<dbReference type="AlphaFoldDB" id="A0AAU9MDW2"/>
<keyword evidence="2" id="KW-1185">Reference proteome</keyword>
<evidence type="ECO:0000313" key="1">
    <source>
        <dbReference type="EMBL" id="CAH1423947.1"/>
    </source>
</evidence>
<organism evidence="1 2">
    <name type="scientific">Lactuca virosa</name>
    <dbReference type="NCBI Taxonomy" id="75947"/>
    <lineage>
        <taxon>Eukaryota</taxon>
        <taxon>Viridiplantae</taxon>
        <taxon>Streptophyta</taxon>
        <taxon>Embryophyta</taxon>
        <taxon>Tracheophyta</taxon>
        <taxon>Spermatophyta</taxon>
        <taxon>Magnoliopsida</taxon>
        <taxon>eudicotyledons</taxon>
        <taxon>Gunneridae</taxon>
        <taxon>Pentapetalae</taxon>
        <taxon>asterids</taxon>
        <taxon>campanulids</taxon>
        <taxon>Asterales</taxon>
        <taxon>Asteraceae</taxon>
        <taxon>Cichorioideae</taxon>
        <taxon>Cichorieae</taxon>
        <taxon>Lactucinae</taxon>
        <taxon>Lactuca</taxon>
    </lineage>
</organism>
<protein>
    <submittedName>
        <fullName evidence="1">Uncharacterized protein</fullName>
    </submittedName>
</protein>
<dbReference type="Proteomes" id="UP001157418">
    <property type="component" value="Unassembled WGS sequence"/>
</dbReference>
<gene>
    <name evidence="1" type="ORF">LVIROSA_LOCUS11197</name>
</gene>
<dbReference type="EMBL" id="CAKMRJ010001204">
    <property type="protein sequence ID" value="CAH1423947.1"/>
    <property type="molecule type" value="Genomic_DNA"/>
</dbReference>
<proteinExistence type="predicted"/>
<reference evidence="1 2" key="1">
    <citation type="submission" date="2022-01" db="EMBL/GenBank/DDBJ databases">
        <authorList>
            <person name="Xiong W."/>
            <person name="Schranz E."/>
        </authorList>
    </citation>
    <scope>NUCLEOTIDE SEQUENCE [LARGE SCALE GENOMIC DNA]</scope>
</reference>